<dbReference type="PROSITE" id="PS50819">
    <property type="entry name" value="INTEIN_ENDONUCLEASE"/>
    <property type="match status" value="1"/>
</dbReference>
<gene>
    <name evidence="12" type="ORF">LCMAC201_04270</name>
</gene>
<proteinExistence type="predicted"/>
<dbReference type="InterPro" id="IPR009000">
    <property type="entry name" value="Transl_B-barrel_sf"/>
</dbReference>
<dbReference type="GO" id="GO:0000049">
    <property type="term" value="F:tRNA binding"/>
    <property type="evidence" value="ECO:0007669"/>
    <property type="project" value="InterPro"/>
</dbReference>
<dbReference type="GO" id="GO:0004519">
    <property type="term" value="F:endonuclease activity"/>
    <property type="evidence" value="ECO:0007669"/>
    <property type="project" value="InterPro"/>
</dbReference>
<feature type="domain" description="DOD-type homing endonuclease" evidence="11">
    <location>
        <begin position="275"/>
        <end position="391"/>
    </location>
</feature>
<dbReference type="Gene3D" id="3.30.30.170">
    <property type="match status" value="1"/>
</dbReference>
<dbReference type="EMBL" id="MK500355">
    <property type="protein sequence ID" value="QBK87517.1"/>
    <property type="molecule type" value="Genomic_DNA"/>
</dbReference>
<dbReference type="InterPro" id="IPR007868">
    <property type="entry name" value="Hom_end_hint"/>
</dbReference>
<evidence type="ECO:0000256" key="5">
    <source>
        <dbReference type="ARBA" id="ARBA00022813"/>
    </source>
</evidence>
<dbReference type="Pfam" id="PF03144">
    <property type="entry name" value="GTP_EFTU_D2"/>
    <property type="match status" value="1"/>
</dbReference>
<keyword evidence="4" id="KW-0547">Nucleotide-binding</keyword>
<dbReference type="CDD" id="cd00081">
    <property type="entry name" value="Hint"/>
    <property type="match status" value="1"/>
</dbReference>
<dbReference type="PANTHER" id="PTHR42854:SF3">
    <property type="entry name" value="EUKARYOTIC TRANSLATION INITIATION FACTOR 2 SUBUNIT 3-RELATED"/>
    <property type="match status" value="1"/>
</dbReference>
<evidence type="ECO:0000256" key="7">
    <source>
        <dbReference type="ARBA" id="ARBA00022917"/>
    </source>
</evidence>
<name>A0A481YXB1_9VIRU</name>
<sequence>MDTEITQPIINIGLLGHVANGKSSLVRCVTGEKTARNDSRCMQKGESREMTIQIGYSNAKIYQCNHCPKPDCYTSTEGSKKQIPSCGCCGSKDQMKLVQFVSFVDCYHPETEVIMSDSICRPIKNIKAGDKVMGDDGTSRNVLHTQRGQKELYRIQYDNTEFTCTSGHLLVLRIDKPVYAPTCRDGGYTVEYYYSIKNGGIMYRSQRFNTKVEAETFYDTLEQSPIVYNITVNAYTKLSKRLKENSYLFRAEALDFSSTLDLSIKNASSVEIAWLIGIWLASGGSGLYIGDDGLCPTHLDKMYCIARKVELYTYTTTSKVYMDITTLQSCGLSTKRIPVKLKLAPLDIRYALLSGLINSNNNCYRKGQFEIVLKDPLLANDVLWLCRSLGYSSRIIHNRVQFNGGNTSQPFSVEKIGIGGYVGIETDGNSRFLLSDFTVGHNCPGHRMLMRNMISGSAVMDGAILVVDANTDVPQVQTLEHLTAAEIVGIDHYVAIAQNKIDLLLSDKTCEERLVKNHRQIQEFVRDTGADLSRTPVIPTCFSPTRQINLPILLQYLVERAKPNPHPAYKKYPMFIYCVRSFDVNKPCPAVNLKGGVIGGTIMNGVLHIGDTLEIRPGYKDDNGEFHPLYTKVTSLYTGQIQLQEARSGGLIGIGTTLDPALTRADSMVGTCAGFPGKLPDTTRTLDLKVYLLAQGIGHDQEIKSKISNEPSALFAKRTKLRVGDVLQLAVGAAIVSAKIIKRIKRLWRFETEVPICPVPGQSIPISKVIDNAWTIIGKGLLGGTEILPIKPNQDDFDPYNIILTQTLQETAPLPDLGGKLTIPSPQLTKDGTVRLIWINFSEICQLLNREETHLQTFFHDELSTRTSINADRQLIIHGRNRYQTSQIQSILIKYITTYVNCPSCRSVYTKLHRQKNSKYTQLLCQKCGAEYLR</sequence>
<keyword evidence="8" id="KW-0651">Protein splicing</keyword>
<accession>A0A481YXB1</accession>
<evidence type="ECO:0000259" key="11">
    <source>
        <dbReference type="PROSITE" id="PS50819"/>
    </source>
</evidence>
<dbReference type="PANTHER" id="PTHR42854">
    <property type="entry name" value="EUKARYOTIC TRANSLATION INITIATION FACTOR 2 SUBUNIT 3 FAMILY MEMBER"/>
    <property type="match status" value="1"/>
</dbReference>
<dbReference type="GO" id="GO:0003924">
    <property type="term" value="F:GTPase activity"/>
    <property type="evidence" value="ECO:0007669"/>
    <property type="project" value="InterPro"/>
</dbReference>
<evidence type="ECO:0000256" key="6">
    <source>
        <dbReference type="ARBA" id="ARBA00022886"/>
    </source>
</evidence>
<dbReference type="Pfam" id="PF09173">
    <property type="entry name" value="eIF2_C"/>
    <property type="match status" value="1"/>
</dbReference>
<evidence type="ECO:0000256" key="10">
    <source>
        <dbReference type="ARBA" id="ARBA00048107"/>
    </source>
</evidence>
<dbReference type="InterPro" id="IPR000795">
    <property type="entry name" value="T_Tr_GTP-bd_dom"/>
</dbReference>
<keyword evidence="2 12" id="KW-0396">Initiation factor</keyword>
<dbReference type="InterPro" id="IPR027434">
    <property type="entry name" value="Homing_endonucl"/>
</dbReference>
<dbReference type="SUPFAM" id="SSF55608">
    <property type="entry name" value="Homing endonucleases"/>
    <property type="match status" value="1"/>
</dbReference>
<dbReference type="InterPro" id="IPR027417">
    <property type="entry name" value="P-loop_NTPase"/>
</dbReference>
<dbReference type="GO" id="GO:0005525">
    <property type="term" value="F:GTP binding"/>
    <property type="evidence" value="ECO:0007669"/>
    <property type="project" value="UniProtKB-KW"/>
</dbReference>
<keyword evidence="9" id="KW-0342">GTP-binding</keyword>
<dbReference type="Pfam" id="PF00009">
    <property type="entry name" value="GTP_EFTU"/>
    <property type="match status" value="1"/>
</dbReference>
<dbReference type="InterPro" id="IPR004161">
    <property type="entry name" value="EFTu-like_2"/>
</dbReference>
<dbReference type="SUPFAM" id="SSF50447">
    <property type="entry name" value="Translation proteins"/>
    <property type="match status" value="1"/>
</dbReference>
<dbReference type="SUPFAM" id="SSF51294">
    <property type="entry name" value="Hedgehog/intein (Hint) domain"/>
    <property type="match status" value="1"/>
</dbReference>
<dbReference type="CDD" id="cd03688">
    <property type="entry name" value="eIF2_gamma_II"/>
    <property type="match status" value="1"/>
</dbReference>
<dbReference type="InterPro" id="IPR016189">
    <property type="entry name" value="Transl_init_fac_IF2/IF5_N"/>
</dbReference>
<dbReference type="InterPro" id="IPR044127">
    <property type="entry name" value="eIF2g_dom_2"/>
</dbReference>
<evidence type="ECO:0000256" key="9">
    <source>
        <dbReference type="ARBA" id="ARBA00023134"/>
    </source>
</evidence>
<evidence type="ECO:0000256" key="3">
    <source>
        <dbReference type="ARBA" id="ARBA00022722"/>
    </source>
</evidence>
<dbReference type="GO" id="GO:0006314">
    <property type="term" value="P:intron homing"/>
    <property type="evidence" value="ECO:0007669"/>
    <property type="project" value="UniProtKB-KW"/>
</dbReference>
<protein>
    <recommendedName>
        <fullName evidence="1">protein-synthesizing GTPase</fullName>
        <ecNumber evidence="1">3.6.5.3</ecNumber>
    </recommendedName>
</protein>
<dbReference type="Gene3D" id="3.10.28.10">
    <property type="entry name" value="Homing endonucleases"/>
    <property type="match status" value="1"/>
</dbReference>
<dbReference type="InterPro" id="IPR009001">
    <property type="entry name" value="Transl_elong_EF1A/Init_IF2_C"/>
</dbReference>
<dbReference type="Pfam" id="PF01873">
    <property type="entry name" value="eIF-5_eIF-2B"/>
    <property type="match status" value="1"/>
</dbReference>
<evidence type="ECO:0000256" key="8">
    <source>
        <dbReference type="ARBA" id="ARBA00023000"/>
    </source>
</evidence>
<dbReference type="Gene3D" id="3.40.50.300">
    <property type="entry name" value="P-loop containing nucleotide triphosphate hydrolases"/>
    <property type="match status" value="2"/>
</dbReference>
<keyword evidence="6" id="KW-0378">Hydrolase</keyword>
<keyword evidence="5" id="KW-0068">Autocatalytic cleavage</keyword>
<dbReference type="PROSITE" id="PS50817">
    <property type="entry name" value="INTEIN_N_TER"/>
    <property type="match status" value="1"/>
</dbReference>
<keyword evidence="7" id="KW-0648">Protein biosynthesis</keyword>
<keyword evidence="3" id="KW-0540">Nuclease</keyword>
<dbReference type="InterPro" id="IPR006141">
    <property type="entry name" value="Intein_N"/>
</dbReference>
<keyword evidence="6" id="KW-0255">Endonuclease</keyword>
<dbReference type="InterPro" id="IPR002735">
    <property type="entry name" value="Transl_init_fac_IF2/IF5_dom"/>
</dbReference>
<evidence type="ECO:0000313" key="12">
    <source>
        <dbReference type="EMBL" id="QBK87517.1"/>
    </source>
</evidence>
<dbReference type="Pfam" id="PF05203">
    <property type="entry name" value="Hom_end_hint"/>
    <property type="match status" value="1"/>
</dbReference>
<evidence type="ECO:0000256" key="1">
    <source>
        <dbReference type="ARBA" id="ARBA00011986"/>
    </source>
</evidence>
<dbReference type="SUPFAM" id="SSF100966">
    <property type="entry name" value="Translation initiation factor 2 beta, aIF2beta, N-terminal domain"/>
    <property type="match status" value="1"/>
</dbReference>
<organism evidence="12">
    <name type="scientific">Marseillevirus LCMAC201</name>
    <dbReference type="NCBI Taxonomy" id="2506605"/>
    <lineage>
        <taxon>Viruses</taxon>
        <taxon>Varidnaviria</taxon>
        <taxon>Bamfordvirae</taxon>
        <taxon>Nucleocytoviricota</taxon>
        <taxon>Megaviricetes</taxon>
        <taxon>Pimascovirales</taxon>
        <taxon>Pimascovirales incertae sedis</taxon>
        <taxon>Marseilleviridae</taxon>
    </lineage>
</organism>
<evidence type="ECO:0000256" key="4">
    <source>
        <dbReference type="ARBA" id="ARBA00022741"/>
    </source>
</evidence>
<dbReference type="SUPFAM" id="SSF50465">
    <property type="entry name" value="EF-Tu/eEF-1alpha/eIF2-gamma C-terminal domain"/>
    <property type="match status" value="1"/>
</dbReference>
<dbReference type="InterPro" id="IPR036844">
    <property type="entry name" value="Hint_dom_sf"/>
</dbReference>
<dbReference type="InterPro" id="IPR004042">
    <property type="entry name" value="Intein_endonuc_central"/>
</dbReference>
<dbReference type="InterPro" id="IPR050543">
    <property type="entry name" value="eIF2G"/>
</dbReference>
<dbReference type="SUPFAM" id="SSF52540">
    <property type="entry name" value="P-loop containing nucleoside triphosphate hydrolases"/>
    <property type="match status" value="1"/>
</dbReference>
<dbReference type="InterPro" id="IPR015256">
    <property type="entry name" value="eIF2g_C"/>
</dbReference>
<dbReference type="Gene3D" id="2.170.16.10">
    <property type="entry name" value="Hedgehog/Intein (Hint) domain"/>
    <property type="match status" value="1"/>
</dbReference>
<dbReference type="SMART" id="SM00653">
    <property type="entry name" value="eIF2B_5"/>
    <property type="match status" value="1"/>
</dbReference>
<reference evidence="12" key="1">
    <citation type="journal article" date="2019" name="MBio">
        <title>Virus Genomes from Deep Sea Sediments Expand the Ocean Megavirome and Support Independent Origins of Viral Gigantism.</title>
        <authorList>
            <person name="Backstrom D."/>
            <person name="Yutin N."/>
            <person name="Jorgensen S.L."/>
            <person name="Dharamshi J."/>
            <person name="Homa F."/>
            <person name="Zaremba-Niedwiedzka K."/>
            <person name="Spang A."/>
            <person name="Wolf Y.I."/>
            <person name="Koonin E.V."/>
            <person name="Ettema T.J."/>
        </authorList>
    </citation>
    <scope>NUCLEOTIDE SEQUENCE</scope>
</reference>
<keyword evidence="6" id="KW-0404">Intron homing</keyword>
<evidence type="ECO:0000256" key="2">
    <source>
        <dbReference type="ARBA" id="ARBA00022540"/>
    </source>
</evidence>
<dbReference type="GO" id="GO:0016539">
    <property type="term" value="P:intein-mediated protein splicing"/>
    <property type="evidence" value="ECO:0007669"/>
    <property type="project" value="InterPro"/>
</dbReference>
<dbReference type="Gene3D" id="2.40.30.10">
    <property type="entry name" value="Translation factors"/>
    <property type="match status" value="2"/>
</dbReference>
<dbReference type="EC" id="3.6.5.3" evidence="1"/>
<comment type="catalytic activity">
    <reaction evidence="10">
        <text>GTP + H2O = GDP + phosphate + H(+)</text>
        <dbReference type="Rhea" id="RHEA:19669"/>
        <dbReference type="ChEBI" id="CHEBI:15377"/>
        <dbReference type="ChEBI" id="CHEBI:15378"/>
        <dbReference type="ChEBI" id="CHEBI:37565"/>
        <dbReference type="ChEBI" id="CHEBI:43474"/>
        <dbReference type="ChEBI" id="CHEBI:58189"/>
        <dbReference type="EC" id="3.6.5.3"/>
    </reaction>
</comment>